<accession>A0A182M645</accession>
<proteinExistence type="predicted"/>
<dbReference type="AlphaFoldDB" id="A0A182M645"/>
<dbReference type="EnsemblMetazoa" id="ACUA010416-RA">
    <property type="protein sequence ID" value="ACUA010416-PA"/>
    <property type="gene ID" value="ACUA010416"/>
</dbReference>
<reference evidence="2" key="1">
    <citation type="submission" date="2013-09" db="EMBL/GenBank/DDBJ databases">
        <title>The Genome Sequence of Anopheles culicifacies species A.</title>
        <authorList>
            <consortium name="The Broad Institute Genomics Platform"/>
            <person name="Neafsey D.E."/>
            <person name="Besansky N."/>
            <person name="Howell P."/>
            <person name="Walton C."/>
            <person name="Young S.K."/>
            <person name="Zeng Q."/>
            <person name="Gargeya S."/>
            <person name="Fitzgerald M."/>
            <person name="Haas B."/>
            <person name="Abouelleil A."/>
            <person name="Allen A.W."/>
            <person name="Alvarado L."/>
            <person name="Arachchi H.M."/>
            <person name="Berlin A.M."/>
            <person name="Chapman S.B."/>
            <person name="Gainer-Dewar J."/>
            <person name="Goldberg J."/>
            <person name="Griggs A."/>
            <person name="Gujja S."/>
            <person name="Hansen M."/>
            <person name="Howarth C."/>
            <person name="Imamovic A."/>
            <person name="Ireland A."/>
            <person name="Larimer J."/>
            <person name="McCowan C."/>
            <person name="Murphy C."/>
            <person name="Pearson M."/>
            <person name="Poon T.W."/>
            <person name="Priest M."/>
            <person name="Roberts A."/>
            <person name="Saif S."/>
            <person name="Shea T."/>
            <person name="Sisk P."/>
            <person name="Sykes S."/>
            <person name="Wortman J."/>
            <person name="Nusbaum C."/>
            <person name="Birren B."/>
        </authorList>
    </citation>
    <scope>NUCLEOTIDE SEQUENCE [LARGE SCALE GENOMIC DNA]</scope>
    <source>
        <strain evidence="2">A-37</strain>
    </source>
</reference>
<dbReference type="EMBL" id="AXCM01009053">
    <property type="status" value="NOT_ANNOTATED_CDS"/>
    <property type="molecule type" value="Genomic_DNA"/>
</dbReference>
<name>A0A182M645_9DIPT</name>
<evidence type="ECO:0000313" key="1">
    <source>
        <dbReference type="EnsemblMetazoa" id="ACUA010416-PA"/>
    </source>
</evidence>
<organism evidence="1 2">
    <name type="scientific">Anopheles culicifacies</name>
    <dbReference type="NCBI Taxonomy" id="139723"/>
    <lineage>
        <taxon>Eukaryota</taxon>
        <taxon>Metazoa</taxon>
        <taxon>Ecdysozoa</taxon>
        <taxon>Arthropoda</taxon>
        <taxon>Hexapoda</taxon>
        <taxon>Insecta</taxon>
        <taxon>Pterygota</taxon>
        <taxon>Neoptera</taxon>
        <taxon>Endopterygota</taxon>
        <taxon>Diptera</taxon>
        <taxon>Nematocera</taxon>
        <taxon>Culicoidea</taxon>
        <taxon>Culicidae</taxon>
        <taxon>Anophelinae</taxon>
        <taxon>Anopheles</taxon>
        <taxon>culicifacies species complex</taxon>
    </lineage>
</organism>
<protein>
    <submittedName>
        <fullName evidence="1">Uncharacterized protein</fullName>
    </submittedName>
</protein>
<sequence>MDKSVHSTPKVGYTTNDVLYRWNSGRTAVSIADDMKLSQFDLVEWPAGNVTDRVVHNTASAGATVLMNGMSNADLELGLGLDGGVGRTTTGGEGNGKLYMCNPASGTFKLKVIIFNFRTVI</sequence>
<dbReference type="VEuPathDB" id="VectorBase:ACUA010416"/>
<reference evidence="1" key="2">
    <citation type="submission" date="2020-05" db="UniProtKB">
        <authorList>
            <consortium name="EnsemblMetazoa"/>
        </authorList>
    </citation>
    <scope>IDENTIFICATION</scope>
    <source>
        <strain evidence="1">A-37</strain>
    </source>
</reference>
<keyword evidence="2" id="KW-1185">Reference proteome</keyword>
<dbReference type="Proteomes" id="UP000075883">
    <property type="component" value="Unassembled WGS sequence"/>
</dbReference>
<dbReference type="STRING" id="139723.A0A182M645"/>
<evidence type="ECO:0000313" key="2">
    <source>
        <dbReference type="Proteomes" id="UP000075883"/>
    </source>
</evidence>